<keyword evidence="4" id="KW-0378">Hydrolase</keyword>
<dbReference type="InterPro" id="IPR020456">
    <property type="entry name" value="Acylphosphatase"/>
</dbReference>
<dbReference type="Proteomes" id="UP000256514">
    <property type="component" value="Unassembled WGS sequence"/>
</dbReference>
<dbReference type="PANTHER" id="PTHR47268:SF4">
    <property type="entry name" value="ACYLPHOSPHATASE"/>
    <property type="match status" value="1"/>
</dbReference>
<dbReference type="InterPro" id="IPR001792">
    <property type="entry name" value="Acylphosphatase-like_dom"/>
</dbReference>
<reference evidence="7 8" key="1">
    <citation type="submission" date="2018-04" db="EMBL/GenBank/DDBJ databases">
        <title>Novel Campyloabacter and Helicobacter Species and Strains.</title>
        <authorList>
            <person name="Mannion A.J."/>
            <person name="Shen Z."/>
            <person name="Fox J.G."/>
        </authorList>
    </citation>
    <scope>NUCLEOTIDE SEQUENCE [LARGE SCALE GENOMIC DNA]</scope>
    <source>
        <strain evidence="7 8">MIT 12-6600</strain>
    </source>
</reference>
<feature type="domain" description="Acylphosphatase-like" evidence="6">
    <location>
        <begin position="3"/>
        <end position="89"/>
    </location>
</feature>
<dbReference type="OrthoDB" id="5295388at2"/>
<gene>
    <name evidence="7" type="ORF">CQA54_03740</name>
</gene>
<dbReference type="EMBL" id="NXLT01000002">
    <property type="protein sequence ID" value="RDU68033.1"/>
    <property type="molecule type" value="Genomic_DNA"/>
</dbReference>
<comment type="caution">
    <text evidence="7">The sequence shown here is derived from an EMBL/GenBank/DDBJ whole genome shotgun (WGS) entry which is preliminary data.</text>
</comment>
<sequence>MQTYYILVFGKVQGVGYRKFAKYHADKLSIQGSTRNLEDGSVEIYAQGEQKVLDTFMQYLKSGPERSDVVHIQSQKIAPREFSGFVILK</sequence>
<keyword evidence="8" id="KW-1185">Reference proteome</keyword>
<comment type="similarity">
    <text evidence="1 5">Belongs to the acylphosphatase family.</text>
</comment>
<dbReference type="AlphaFoldDB" id="A0A3D8ISN2"/>
<proteinExistence type="inferred from homology"/>
<dbReference type="SUPFAM" id="SSF54975">
    <property type="entry name" value="Acylphosphatase/BLUF domain-like"/>
    <property type="match status" value="1"/>
</dbReference>
<comment type="catalytic activity">
    <reaction evidence="3 4">
        <text>an acyl phosphate + H2O = a carboxylate + phosphate + H(+)</text>
        <dbReference type="Rhea" id="RHEA:14965"/>
        <dbReference type="ChEBI" id="CHEBI:15377"/>
        <dbReference type="ChEBI" id="CHEBI:15378"/>
        <dbReference type="ChEBI" id="CHEBI:29067"/>
        <dbReference type="ChEBI" id="CHEBI:43474"/>
        <dbReference type="ChEBI" id="CHEBI:59918"/>
        <dbReference type="EC" id="3.6.1.7"/>
    </reaction>
</comment>
<evidence type="ECO:0000256" key="2">
    <source>
        <dbReference type="ARBA" id="ARBA00012150"/>
    </source>
</evidence>
<dbReference type="Gene3D" id="3.30.70.100">
    <property type="match status" value="1"/>
</dbReference>
<evidence type="ECO:0000256" key="1">
    <source>
        <dbReference type="ARBA" id="ARBA00005614"/>
    </source>
</evidence>
<dbReference type="InterPro" id="IPR036046">
    <property type="entry name" value="Acylphosphatase-like_dom_sf"/>
</dbReference>
<accession>A0A3D8ISN2</accession>
<feature type="active site" evidence="4">
    <location>
        <position position="18"/>
    </location>
</feature>
<evidence type="ECO:0000256" key="5">
    <source>
        <dbReference type="RuleBase" id="RU004168"/>
    </source>
</evidence>
<dbReference type="PANTHER" id="PTHR47268">
    <property type="entry name" value="ACYLPHOSPHATASE"/>
    <property type="match status" value="1"/>
</dbReference>
<protein>
    <recommendedName>
        <fullName evidence="2 4">acylphosphatase</fullName>
        <ecNumber evidence="2 4">3.6.1.7</ecNumber>
    </recommendedName>
</protein>
<name>A0A3D8ISN2_9HELI</name>
<organism evidence="7 8">
    <name type="scientific">Helicobacter equorum</name>
    <dbReference type="NCBI Taxonomy" id="361872"/>
    <lineage>
        <taxon>Bacteria</taxon>
        <taxon>Pseudomonadati</taxon>
        <taxon>Campylobacterota</taxon>
        <taxon>Epsilonproteobacteria</taxon>
        <taxon>Campylobacterales</taxon>
        <taxon>Helicobacteraceae</taxon>
        <taxon>Helicobacter</taxon>
    </lineage>
</organism>
<dbReference type="RefSeq" id="WP_095627818.1">
    <property type="nucleotide sequence ID" value="NZ_NXLT01000002.1"/>
</dbReference>
<evidence type="ECO:0000313" key="8">
    <source>
        <dbReference type="Proteomes" id="UP000256514"/>
    </source>
</evidence>
<feature type="active site" evidence="4">
    <location>
        <position position="36"/>
    </location>
</feature>
<dbReference type="EC" id="3.6.1.7" evidence="2 4"/>
<dbReference type="PROSITE" id="PS51160">
    <property type="entry name" value="ACYLPHOSPHATASE_3"/>
    <property type="match status" value="1"/>
</dbReference>
<dbReference type="Pfam" id="PF00708">
    <property type="entry name" value="Acylphosphatase"/>
    <property type="match status" value="1"/>
</dbReference>
<dbReference type="GO" id="GO:0003998">
    <property type="term" value="F:acylphosphatase activity"/>
    <property type="evidence" value="ECO:0007669"/>
    <property type="project" value="UniProtKB-EC"/>
</dbReference>
<evidence type="ECO:0000313" key="7">
    <source>
        <dbReference type="EMBL" id="RDU68033.1"/>
    </source>
</evidence>
<evidence type="ECO:0000256" key="4">
    <source>
        <dbReference type="PROSITE-ProRule" id="PRU00520"/>
    </source>
</evidence>
<evidence type="ECO:0000259" key="6">
    <source>
        <dbReference type="PROSITE" id="PS51160"/>
    </source>
</evidence>
<evidence type="ECO:0000256" key="3">
    <source>
        <dbReference type="ARBA" id="ARBA00047645"/>
    </source>
</evidence>